<evidence type="ECO:0000256" key="7">
    <source>
        <dbReference type="ARBA" id="ARBA00022729"/>
    </source>
</evidence>
<dbReference type="AlphaFoldDB" id="A0A271J087"/>
<dbReference type="GO" id="GO:0015891">
    <property type="term" value="P:siderophore transport"/>
    <property type="evidence" value="ECO:0007669"/>
    <property type="project" value="InterPro"/>
</dbReference>
<dbReference type="Gene3D" id="2.40.170.20">
    <property type="entry name" value="TonB-dependent receptor, beta-barrel domain"/>
    <property type="match status" value="1"/>
</dbReference>
<dbReference type="Gene3D" id="2.170.130.10">
    <property type="entry name" value="TonB-dependent receptor, plug domain"/>
    <property type="match status" value="1"/>
</dbReference>
<comment type="similarity">
    <text evidence="2 14 15">Belongs to the TonB-dependent receptor family.</text>
</comment>
<dbReference type="NCBIfam" id="TIGR01783">
    <property type="entry name" value="TonB-siderophor"/>
    <property type="match status" value="1"/>
</dbReference>
<evidence type="ECO:0000256" key="14">
    <source>
        <dbReference type="PROSITE-ProRule" id="PRU01360"/>
    </source>
</evidence>
<organism evidence="19 20">
    <name type="scientific">Rubrivirga marina</name>
    <dbReference type="NCBI Taxonomy" id="1196024"/>
    <lineage>
        <taxon>Bacteria</taxon>
        <taxon>Pseudomonadati</taxon>
        <taxon>Rhodothermota</taxon>
        <taxon>Rhodothermia</taxon>
        <taxon>Rhodothermales</taxon>
        <taxon>Rubricoccaceae</taxon>
        <taxon>Rubrivirga</taxon>
    </lineage>
</organism>
<dbReference type="Pfam" id="PF00593">
    <property type="entry name" value="TonB_dep_Rec_b-barrel"/>
    <property type="match status" value="1"/>
</dbReference>
<keyword evidence="20" id="KW-1185">Reference proteome</keyword>
<protein>
    <recommendedName>
        <fullName evidence="21">TonB-dependent receptor plug domain-containing protein</fullName>
    </recommendedName>
</protein>
<keyword evidence="10 15" id="KW-0798">TonB box</keyword>
<dbReference type="EMBL" id="MQWD01000001">
    <property type="protein sequence ID" value="PAP76658.1"/>
    <property type="molecule type" value="Genomic_DNA"/>
</dbReference>
<dbReference type="InterPro" id="IPR039426">
    <property type="entry name" value="TonB-dep_rcpt-like"/>
</dbReference>
<dbReference type="InterPro" id="IPR010105">
    <property type="entry name" value="TonB_sidphr_rcpt"/>
</dbReference>
<dbReference type="InterPro" id="IPR012910">
    <property type="entry name" value="Plug_dom"/>
</dbReference>
<evidence type="ECO:0000256" key="12">
    <source>
        <dbReference type="ARBA" id="ARBA00023170"/>
    </source>
</evidence>
<dbReference type="Pfam" id="PF07715">
    <property type="entry name" value="Plug"/>
    <property type="match status" value="1"/>
</dbReference>
<feature type="signal peptide" evidence="16">
    <location>
        <begin position="1"/>
        <end position="18"/>
    </location>
</feature>
<gene>
    <name evidence="19" type="ORF">BSZ37_09490</name>
</gene>
<evidence type="ECO:0008006" key="21">
    <source>
        <dbReference type="Google" id="ProtNLM"/>
    </source>
</evidence>
<dbReference type="OrthoDB" id="9758472at2"/>
<evidence type="ECO:0000256" key="4">
    <source>
        <dbReference type="ARBA" id="ARBA00022452"/>
    </source>
</evidence>
<evidence type="ECO:0000256" key="15">
    <source>
        <dbReference type="RuleBase" id="RU003357"/>
    </source>
</evidence>
<evidence type="ECO:0000256" key="16">
    <source>
        <dbReference type="SAM" id="SignalP"/>
    </source>
</evidence>
<keyword evidence="13 14" id="KW-0998">Cell outer membrane</keyword>
<dbReference type="Proteomes" id="UP000216339">
    <property type="component" value="Unassembled WGS sequence"/>
</dbReference>
<evidence type="ECO:0000256" key="11">
    <source>
        <dbReference type="ARBA" id="ARBA00023136"/>
    </source>
</evidence>
<dbReference type="GO" id="GO:0015344">
    <property type="term" value="F:siderophore uptake transmembrane transporter activity"/>
    <property type="evidence" value="ECO:0007669"/>
    <property type="project" value="TreeGrafter"/>
</dbReference>
<keyword evidence="4 14" id="KW-1134">Transmembrane beta strand</keyword>
<evidence type="ECO:0000259" key="18">
    <source>
        <dbReference type="Pfam" id="PF07715"/>
    </source>
</evidence>
<dbReference type="InterPro" id="IPR037066">
    <property type="entry name" value="Plug_dom_sf"/>
</dbReference>
<reference evidence="19 20" key="1">
    <citation type="submission" date="2016-11" db="EMBL/GenBank/DDBJ databases">
        <title>Study of marine rhodopsin-containing bacteria.</title>
        <authorList>
            <person name="Yoshizawa S."/>
            <person name="Kumagai Y."/>
            <person name="Kogure K."/>
        </authorList>
    </citation>
    <scope>NUCLEOTIDE SEQUENCE [LARGE SCALE GENOMIC DNA]</scope>
    <source>
        <strain evidence="19 20">SAORIC-28</strain>
    </source>
</reference>
<keyword evidence="3 14" id="KW-0813">Transport</keyword>
<dbReference type="PANTHER" id="PTHR32552">
    <property type="entry name" value="FERRICHROME IRON RECEPTOR-RELATED"/>
    <property type="match status" value="1"/>
</dbReference>
<feature type="domain" description="TonB-dependent receptor-like beta-barrel" evidence="17">
    <location>
        <begin position="307"/>
        <end position="741"/>
    </location>
</feature>
<evidence type="ECO:0000313" key="20">
    <source>
        <dbReference type="Proteomes" id="UP000216339"/>
    </source>
</evidence>
<evidence type="ECO:0000313" key="19">
    <source>
        <dbReference type="EMBL" id="PAP76658.1"/>
    </source>
</evidence>
<comment type="caution">
    <text evidence="19">The sequence shown here is derived from an EMBL/GenBank/DDBJ whole genome shotgun (WGS) entry which is preliminary data.</text>
</comment>
<dbReference type="CDD" id="cd01347">
    <property type="entry name" value="ligand_gated_channel"/>
    <property type="match status" value="1"/>
</dbReference>
<dbReference type="InterPro" id="IPR008969">
    <property type="entry name" value="CarboxyPept-like_regulatory"/>
</dbReference>
<evidence type="ECO:0000259" key="17">
    <source>
        <dbReference type="Pfam" id="PF00593"/>
    </source>
</evidence>
<dbReference type="InterPro" id="IPR000531">
    <property type="entry name" value="Beta-barrel_TonB"/>
</dbReference>
<feature type="chain" id="PRO_5012786466" description="TonB-dependent receptor plug domain-containing protein" evidence="16">
    <location>
        <begin position="19"/>
        <end position="781"/>
    </location>
</feature>
<dbReference type="PANTHER" id="PTHR32552:SF68">
    <property type="entry name" value="FERRICHROME OUTER MEMBRANE TRANSPORTER_PHAGE RECEPTOR"/>
    <property type="match status" value="1"/>
</dbReference>
<evidence type="ECO:0000256" key="8">
    <source>
        <dbReference type="ARBA" id="ARBA00023004"/>
    </source>
</evidence>
<dbReference type="PROSITE" id="PS52016">
    <property type="entry name" value="TONB_DEPENDENT_REC_3"/>
    <property type="match status" value="1"/>
</dbReference>
<evidence type="ECO:0000256" key="13">
    <source>
        <dbReference type="ARBA" id="ARBA00023237"/>
    </source>
</evidence>
<evidence type="ECO:0000256" key="5">
    <source>
        <dbReference type="ARBA" id="ARBA00022496"/>
    </source>
</evidence>
<keyword evidence="5" id="KW-0410">Iron transport</keyword>
<keyword evidence="12" id="KW-0675">Receptor</keyword>
<dbReference type="InterPro" id="IPR036942">
    <property type="entry name" value="Beta-barrel_TonB_sf"/>
</dbReference>
<keyword evidence="11 14" id="KW-0472">Membrane</keyword>
<evidence type="ECO:0000256" key="1">
    <source>
        <dbReference type="ARBA" id="ARBA00004571"/>
    </source>
</evidence>
<dbReference type="Pfam" id="PF13620">
    <property type="entry name" value="CarboxypepD_reg"/>
    <property type="match status" value="1"/>
</dbReference>
<comment type="subcellular location">
    <subcellularLocation>
        <location evidence="1 14">Cell outer membrane</location>
        <topology evidence="1 14">Multi-pass membrane protein</topology>
    </subcellularLocation>
</comment>
<dbReference type="SUPFAM" id="SSF49464">
    <property type="entry name" value="Carboxypeptidase regulatory domain-like"/>
    <property type="match status" value="1"/>
</dbReference>
<evidence type="ECO:0000256" key="6">
    <source>
        <dbReference type="ARBA" id="ARBA00022692"/>
    </source>
</evidence>
<keyword evidence="8" id="KW-0408">Iron</keyword>
<name>A0A271J087_9BACT</name>
<evidence type="ECO:0000256" key="3">
    <source>
        <dbReference type="ARBA" id="ARBA00022448"/>
    </source>
</evidence>
<dbReference type="RefSeq" id="WP_095510318.1">
    <property type="nucleotide sequence ID" value="NZ_MQWD01000001.1"/>
</dbReference>
<sequence>MRRAAVVLAALLAASVGAQTGRLEGVVTDAEAGVPVVGAAVRVEVDGAGSARATDAAGRVALDVPAGRASVQVRALGYARLDTIVVVVAGQTTWLDLALVPEALTAAEVVVQARRTETATRADAPVLLVPQAVSVLSAAVLDAQGARDAADALRNVPGVAVRAEGEPGARPVLRGFETDRTGGGVRRNGVEVPYLFDGLQANVARVEVLRGPASVLYGRLEPGGVVNFVTKGPLGRRQLAVEGTGGSLGSGRIAIEAGGPVGGLATRLDASAERDVVRGDVAGTTAFVAPAVRWQRGPLTLDADAEAVAAETTFDPGLAALGADADDLDAVPTDRFFGEPDAVHRWRSAALFTSASWRRRPSFGLRGGLSIGRYVLDRDALELDGLAAAAPPSVARTLQREGLGFTYLKATAFADLRAETGAVAHEVTLGAEGIRAWAQADGSARLEAGPDGLDFATLPPVDLLNPTPTGVDRSRDTSYLDATVRGLDVGAFVQDRATLRIGRVAIHAVAAARLSHVRYGATIFALADTPDAPAGTSERDGQVTAVTPSAGLVVEPAPGLALYASTGASFNPIVERVDRNGEPFEPTRGVQVEGGLKVDGRRAAATLAAFWIRKDDALTAGPGGFYDQTGRQRSRGVEVDLRAEPLPGLTVLASYARLDAEVVEDDNVAPGTPLPYAPRHAGSAWAEWQTGRLALRGGVWTQGTRSGSLGGTVDLPAHALVDLGAEIALGHGVGLRLDVRNALDARGYTAAQTRPGRPGEPLLVAWPTRPRDIRLGVAIVR</sequence>
<evidence type="ECO:0000256" key="9">
    <source>
        <dbReference type="ARBA" id="ARBA00023065"/>
    </source>
</evidence>
<keyword evidence="7 16" id="KW-0732">Signal</keyword>
<dbReference type="SUPFAM" id="SSF56935">
    <property type="entry name" value="Porins"/>
    <property type="match status" value="1"/>
</dbReference>
<feature type="domain" description="TonB-dependent receptor plug" evidence="18">
    <location>
        <begin position="129"/>
        <end position="225"/>
    </location>
</feature>
<proteinExistence type="inferred from homology"/>
<accession>A0A271J087</accession>
<dbReference type="GO" id="GO:0038023">
    <property type="term" value="F:signaling receptor activity"/>
    <property type="evidence" value="ECO:0007669"/>
    <property type="project" value="InterPro"/>
</dbReference>
<keyword evidence="9" id="KW-0406">Ion transport</keyword>
<evidence type="ECO:0000256" key="10">
    <source>
        <dbReference type="ARBA" id="ARBA00023077"/>
    </source>
</evidence>
<evidence type="ECO:0000256" key="2">
    <source>
        <dbReference type="ARBA" id="ARBA00009810"/>
    </source>
</evidence>
<keyword evidence="6 14" id="KW-0812">Transmembrane</keyword>
<dbReference type="Gene3D" id="2.60.40.1120">
    <property type="entry name" value="Carboxypeptidase-like, regulatory domain"/>
    <property type="match status" value="1"/>
</dbReference>
<dbReference type="GO" id="GO:0009279">
    <property type="term" value="C:cell outer membrane"/>
    <property type="evidence" value="ECO:0007669"/>
    <property type="project" value="UniProtKB-SubCell"/>
</dbReference>